<reference evidence="2" key="1">
    <citation type="journal article" date="2023" name="G3 (Bethesda)">
        <title>Genome assembly and association tests identify interacting loci associated with vigor, precocity, and sex in interspecific pistachio rootstocks.</title>
        <authorList>
            <person name="Palmer W."/>
            <person name="Jacygrad E."/>
            <person name="Sagayaradj S."/>
            <person name="Cavanaugh K."/>
            <person name="Han R."/>
            <person name="Bertier L."/>
            <person name="Beede B."/>
            <person name="Kafkas S."/>
            <person name="Golino D."/>
            <person name="Preece J."/>
            <person name="Michelmore R."/>
        </authorList>
    </citation>
    <scope>NUCLEOTIDE SEQUENCE [LARGE SCALE GENOMIC DNA]</scope>
</reference>
<evidence type="ECO:0000313" key="1">
    <source>
        <dbReference type="EMBL" id="KAJ0079400.1"/>
    </source>
</evidence>
<evidence type="ECO:0000313" key="2">
    <source>
        <dbReference type="Proteomes" id="UP001164250"/>
    </source>
</evidence>
<keyword evidence="2" id="KW-1185">Reference proteome</keyword>
<protein>
    <submittedName>
        <fullName evidence="1">Uncharacterized protein</fullName>
    </submittedName>
</protein>
<accession>A0ACC0ZW21</accession>
<comment type="caution">
    <text evidence="1">The sequence shown here is derived from an EMBL/GenBank/DDBJ whole genome shotgun (WGS) entry which is preliminary data.</text>
</comment>
<sequence>MHTINQSSKKKERNKTGRKGKKKKEKNPSFKGELAWEFLQTNEVQKFAEIRSSSPKFHQSQKTNSKHFLTDPKRPSNNTQTISFQNLSKQNSNQPHFHQKSTARTDGRFALTGARP</sequence>
<proteinExistence type="predicted"/>
<dbReference type="Proteomes" id="UP001164250">
    <property type="component" value="Chromosome 13"/>
</dbReference>
<name>A0ACC0ZW21_9ROSI</name>
<dbReference type="EMBL" id="CM047909">
    <property type="protein sequence ID" value="KAJ0079400.1"/>
    <property type="molecule type" value="Genomic_DNA"/>
</dbReference>
<organism evidence="1 2">
    <name type="scientific">Pistacia atlantica</name>
    <dbReference type="NCBI Taxonomy" id="434234"/>
    <lineage>
        <taxon>Eukaryota</taxon>
        <taxon>Viridiplantae</taxon>
        <taxon>Streptophyta</taxon>
        <taxon>Embryophyta</taxon>
        <taxon>Tracheophyta</taxon>
        <taxon>Spermatophyta</taxon>
        <taxon>Magnoliopsida</taxon>
        <taxon>eudicotyledons</taxon>
        <taxon>Gunneridae</taxon>
        <taxon>Pentapetalae</taxon>
        <taxon>rosids</taxon>
        <taxon>malvids</taxon>
        <taxon>Sapindales</taxon>
        <taxon>Anacardiaceae</taxon>
        <taxon>Pistacia</taxon>
    </lineage>
</organism>
<gene>
    <name evidence="1" type="ORF">Patl1_22299</name>
</gene>